<dbReference type="HOGENOM" id="CLU_2468091_0_0_5"/>
<proteinExistence type="predicted"/>
<dbReference type="STRING" id="1110502.TMO_0783"/>
<dbReference type="AlphaFoldDB" id="I3TIN4"/>
<sequence>MRAASDAAFPGRVTVFGDRRLPAPATPAGYAALIEAYRLNVPLPRRGEFQALTDAEAAAVEALYADIFGERSQARRCRLSAPASPARP</sequence>
<protein>
    <submittedName>
        <fullName evidence="1">Filamentation induced by cAMP protein Fic</fullName>
    </submittedName>
</protein>
<dbReference type="KEGG" id="tmo:TMO_0783"/>
<organism evidence="1 2">
    <name type="scientific">Tistrella mobilis (strain KA081020-065)</name>
    <dbReference type="NCBI Taxonomy" id="1110502"/>
    <lineage>
        <taxon>Bacteria</taxon>
        <taxon>Pseudomonadati</taxon>
        <taxon>Pseudomonadota</taxon>
        <taxon>Alphaproteobacteria</taxon>
        <taxon>Geminicoccales</taxon>
        <taxon>Geminicoccaceae</taxon>
        <taxon>Tistrella</taxon>
    </lineage>
</organism>
<gene>
    <name evidence="1" type="ordered locus">TMO_0783</name>
</gene>
<name>I3TIN4_TISMK</name>
<dbReference type="EMBL" id="CP003236">
    <property type="protein sequence ID" value="AFK52622.1"/>
    <property type="molecule type" value="Genomic_DNA"/>
</dbReference>
<reference evidence="1 2" key="1">
    <citation type="journal article" date="2012" name="J. Am. Chem. Soc.">
        <title>Bacterial biosynthesis and maturation of the didemnin anti-cancer agents.</title>
        <authorList>
            <person name="Xu Y."/>
            <person name="Kersten R.D."/>
            <person name="Nam S.J."/>
            <person name="Lu L."/>
            <person name="Al-Suwailem A.M."/>
            <person name="Zheng H."/>
            <person name="Fenical W."/>
            <person name="Dorrestein P.C."/>
            <person name="Moore B.S."/>
            <person name="Qian P.Y."/>
        </authorList>
    </citation>
    <scope>NUCLEOTIDE SEQUENCE [LARGE SCALE GENOMIC DNA]</scope>
    <source>
        <strain evidence="1 2">KA081020-065</strain>
    </source>
</reference>
<accession>I3TIN4</accession>
<evidence type="ECO:0000313" key="1">
    <source>
        <dbReference type="EMBL" id="AFK52622.1"/>
    </source>
</evidence>
<evidence type="ECO:0000313" key="2">
    <source>
        <dbReference type="Proteomes" id="UP000005258"/>
    </source>
</evidence>
<dbReference type="Proteomes" id="UP000005258">
    <property type="component" value="Chromosome"/>
</dbReference>
<keyword evidence="2" id="KW-1185">Reference proteome</keyword>
<dbReference type="RefSeq" id="WP_014744302.1">
    <property type="nucleotide sequence ID" value="NC_017956.1"/>
</dbReference>